<accession>A0A840R4W7</accession>
<comment type="caution">
    <text evidence="1">The sequence shown here is derived from an EMBL/GenBank/DDBJ whole genome shotgun (WGS) entry which is preliminary data.</text>
</comment>
<gene>
    <name evidence="1" type="ORF">HNQ57_001916</name>
</gene>
<keyword evidence="2" id="KW-1185">Reference proteome</keyword>
<sequence>MNNDILDARNAYQTNSSRYNYDTDACPPQHNAHQLTCHTVRSDYTSSIYLYLTPHFNAIKYDGYFLKLEKRAAWGAEDTSHE</sequence>
<evidence type="ECO:0000313" key="1">
    <source>
        <dbReference type="EMBL" id="MBB5187638.1"/>
    </source>
</evidence>
<proteinExistence type="predicted"/>
<dbReference type="EMBL" id="JACHHW010000005">
    <property type="protein sequence ID" value="MBB5187638.1"/>
    <property type="molecule type" value="Genomic_DNA"/>
</dbReference>
<dbReference type="Proteomes" id="UP000536640">
    <property type="component" value="Unassembled WGS sequence"/>
</dbReference>
<evidence type="ECO:0000313" key="2">
    <source>
        <dbReference type="Proteomes" id="UP000536640"/>
    </source>
</evidence>
<protein>
    <submittedName>
        <fullName evidence="1">Uncharacterized protein</fullName>
    </submittedName>
</protein>
<reference evidence="1 2" key="1">
    <citation type="submission" date="2020-08" db="EMBL/GenBank/DDBJ databases">
        <title>Genomic Encyclopedia of Type Strains, Phase IV (KMG-IV): sequencing the most valuable type-strain genomes for metagenomic binning, comparative biology and taxonomic classification.</title>
        <authorList>
            <person name="Goeker M."/>
        </authorList>
    </citation>
    <scope>NUCLEOTIDE SEQUENCE [LARGE SCALE GENOMIC DNA]</scope>
    <source>
        <strain evidence="1 2">DSM 25701</strain>
    </source>
</reference>
<dbReference type="AlphaFoldDB" id="A0A840R4W7"/>
<name>A0A840R4W7_9GAMM</name>
<organism evidence="1 2">
    <name type="scientific">Zhongshania antarctica</name>
    <dbReference type="NCBI Taxonomy" id="641702"/>
    <lineage>
        <taxon>Bacteria</taxon>
        <taxon>Pseudomonadati</taxon>
        <taxon>Pseudomonadota</taxon>
        <taxon>Gammaproteobacteria</taxon>
        <taxon>Cellvibrionales</taxon>
        <taxon>Spongiibacteraceae</taxon>
        <taxon>Zhongshania</taxon>
    </lineage>
</organism>